<evidence type="ECO:0000313" key="3">
    <source>
        <dbReference type="Proteomes" id="UP000007844"/>
    </source>
</evidence>
<dbReference type="KEGG" id="daf:Desaf_0983"/>
<protein>
    <recommendedName>
        <fullName evidence="1">HD domain-containing protein</fullName>
    </recommendedName>
</protein>
<organism evidence="2 3">
    <name type="scientific">Desulfocurvibacter africanus subsp. africanus str. Walvis Bay</name>
    <dbReference type="NCBI Taxonomy" id="690850"/>
    <lineage>
        <taxon>Bacteria</taxon>
        <taxon>Pseudomonadati</taxon>
        <taxon>Thermodesulfobacteriota</taxon>
        <taxon>Desulfovibrionia</taxon>
        <taxon>Desulfovibrionales</taxon>
        <taxon>Desulfovibrionaceae</taxon>
        <taxon>Desulfocurvibacter</taxon>
    </lineage>
</organism>
<name>F3YWE5_DESAF</name>
<dbReference type="Proteomes" id="UP000007844">
    <property type="component" value="Chromosome"/>
</dbReference>
<evidence type="ECO:0000313" key="2">
    <source>
        <dbReference type="EMBL" id="EGJ49331.1"/>
    </source>
</evidence>
<dbReference type="RefSeq" id="WP_014259147.1">
    <property type="nucleotide sequence ID" value="NC_016629.1"/>
</dbReference>
<sequence length="283" mass="31478">MTIKIVEPLENLARFQGEPALERIRSEFLSAVDVPAWRELIEEYLVLESPKTRYAYPYFKPWSIAAAPGSGAHHAHIGGLALHVLQGLCNARALADAHETRGLPLRRSLLYAAILLHDTMKRFIYRFTEECCLEKAEDPFIGKREDHHSWLLRELHARGVDRELLLAVAAMHGLDDVSLQDGVRPLAVVNHYMSISGTGLTMASEEVSAEHVFGFLADSDWPWSGRAQQRCAAVAGPLARRLGVTEAYMRLYLGSRFGFEAVDAMVGTHGLEEATELLAECMA</sequence>
<accession>F3YWE5</accession>
<dbReference type="STRING" id="690850.Desaf_0983"/>
<dbReference type="EMBL" id="CP003221">
    <property type="protein sequence ID" value="EGJ49331.1"/>
    <property type="molecule type" value="Genomic_DNA"/>
</dbReference>
<dbReference type="HOGENOM" id="CLU_972298_0_0_7"/>
<reference evidence="2 3" key="1">
    <citation type="journal article" date="2011" name="J. Bacteriol.">
        <title>Genome sequence of the mercury-methylating and pleomorphic Desulfovibrio africanus Strain Walvis Bay.</title>
        <authorList>
            <person name="Brown S.D."/>
            <person name="Wall J.D."/>
            <person name="Kucken A.M."/>
            <person name="Gilmour C.C."/>
            <person name="Podar M."/>
            <person name="Brandt C.C."/>
            <person name="Teshima H."/>
            <person name="Detter J.C."/>
            <person name="Han C.S."/>
            <person name="Land M.L."/>
            <person name="Lucas S."/>
            <person name="Han J."/>
            <person name="Pennacchio L."/>
            <person name="Nolan M."/>
            <person name="Pitluck S."/>
            <person name="Woyke T."/>
            <person name="Goodwin L."/>
            <person name="Palumbo A.V."/>
            <person name="Elias D.A."/>
        </authorList>
    </citation>
    <scope>NUCLEOTIDE SEQUENCE [LARGE SCALE GENOMIC DNA]</scope>
    <source>
        <strain evidence="2 3">Walvis Bay</strain>
    </source>
</reference>
<evidence type="ECO:0000259" key="1">
    <source>
        <dbReference type="Pfam" id="PF01966"/>
    </source>
</evidence>
<gene>
    <name evidence="2" type="ORF">Desaf_0983</name>
</gene>
<dbReference type="eggNOG" id="COG3481">
    <property type="taxonomic scope" value="Bacteria"/>
</dbReference>
<dbReference type="AlphaFoldDB" id="F3YWE5"/>
<proteinExistence type="predicted"/>
<feature type="domain" description="HD" evidence="1">
    <location>
        <begin position="83"/>
        <end position="176"/>
    </location>
</feature>
<dbReference type="Pfam" id="PF01966">
    <property type="entry name" value="HD"/>
    <property type="match status" value="1"/>
</dbReference>
<keyword evidence="3" id="KW-1185">Reference proteome</keyword>
<dbReference type="InterPro" id="IPR006674">
    <property type="entry name" value="HD_domain"/>
</dbReference>